<protein>
    <submittedName>
        <fullName evidence="1">Uncharacterized protein</fullName>
    </submittedName>
</protein>
<dbReference type="RefSeq" id="WP_054874861.1">
    <property type="nucleotide sequence ID" value="NZ_LKET01000029.1"/>
</dbReference>
<dbReference type="EMBL" id="LKET01000029">
    <property type="protein sequence ID" value="KPU44728.1"/>
    <property type="molecule type" value="Genomic_DNA"/>
</dbReference>
<organism evidence="1 2">
    <name type="scientific">Oxobacter pfennigii</name>
    <dbReference type="NCBI Taxonomy" id="36849"/>
    <lineage>
        <taxon>Bacteria</taxon>
        <taxon>Bacillati</taxon>
        <taxon>Bacillota</taxon>
        <taxon>Clostridia</taxon>
        <taxon>Eubacteriales</taxon>
        <taxon>Clostridiaceae</taxon>
        <taxon>Oxobacter</taxon>
    </lineage>
</organism>
<dbReference type="OrthoDB" id="1933944at2"/>
<keyword evidence="2" id="KW-1185">Reference proteome</keyword>
<evidence type="ECO:0000313" key="1">
    <source>
        <dbReference type="EMBL" id="KPU44728.1"/>
    </source>
</evidence>
<dbReference type="STRING" id="36849.OXPF_18140"/>
<evidence type="ECO:0000313" key="2">
    <source>
        <dbReference type="Proteomes" id="UP000050326"/>
    </source>
</evidence>
<reference evidence="1 2" key="1">
    <citation type="submission" date="2015-09" db="EMBL/GenBank/DDBJ databases">
        <title>Genome sequence of Oxobacter pfennigii DSM 3222.</title>
        <authorList>
            <person name="Poehlein A."/>
            <person name="Bengelsdorf F.R."/>
            <person name="Schiel-Bengelsdorf B."/>
            <person name="Duerre P."/>
            <person name="Daniel R."/>
        </authorList>
    </citation>
    <scope>NUCLEOTIDE SEQUENCE [LARGE SCALE GENOMIC DNA]</scope>
    <source>
        <strain evidence="1 2">DSM 3222</strain>
    </source>
</reference>
<dbReference type="Proteomes" id="UP000050326">
    <property type="component" value="Unassembled WGS sequence"/>
</dbReference>
<name>A0A0N8NTG0_9CLOT</name>
<comment type="caution">
    <text evidence="1">The sequence shown here is derived from an EMBL/GenBank/DDBJ whole genome shotgun (WGS) entry which is preliminary data.</text>
</comment>
<proteinExistence type="predicted"/>
<accession>A0A0N8NTG0</accession>
<gene>
    <name evidence="1" type="ORF">OXPF_18140</name>
</gene>
<sequence length="553" mass="63061">MKYVIYCAHTADGNIVNITHNPQIDYEFIKRSHNLYGFEVISSDMDISQANYVMRSVSRHKGLLKTMIFYGGRKGDAAKLNLIKSAMSDLGIKPLKKARHVAMGEWVDELSLDAVYSLIKGRIMSYHELINIIEEKHIFTEGNLHDLLHVLYLQEKINILPSLWIDRPGRKYICMLCEEELYGYGTEYATCPCCGANAEAQDVLYFCVYKEEETRRTHIKFKDTRKLSLYQDKASYELMNFLTEDAQECLIWTVPGAEDLNIPMRAMREVLNKGGNVGVAVETEEMGNMFSSAVNSVFPDYEFRFERVLSMDITEGINIFAFDDIKRLTGAFDLLLLWDKTGKTGGGINPGLKIVRRAVKPCGKVIYMTSTPKFELFDTAQKKKMNVAAVPLRNHGKPSPEPRVMTYNTLSKDNLFIPRSVMDFITYSAVQKKYLNIIAPDSELVSLLKEELISTGEIEKKWLSKEMPLIEIKEYSADITLEQAENIIVFLADDENVFDERSLLLCAGLCGMSDLQSSGEVVYVASKENRPMEKAREMLRFLNKCAWEMGYLK</sequence>
<dbReference type="AlphaFoldDB" id="A0A0N8NTG0"/>